<dbReference type="Pfam" id="PF00534">
    <property type="entry name" value="Glycos_transf_1"/>
    <property type="match status" value="1"/>
</dbReference>
<dbReference type="GO" id="GO:0016757">
    <property type="term" value="F:glycosyltransferase activity"/>
    <property type="evidence" value="ECO:0007669"/>
    <property type="project" value="UniProtKB-KW"/>
</dbReference>
<protein>
    <submittedName>
        <fullName evidence="2">Glycosyltransferase</fullName>
        <ecNumber evidence="2">2.4.-.-</ecNumber>
    </submittedName>
</protein>
<name>A0ABW4KEM3_9BACI</name>
<dbReference type="PANTHER" id="PTHR12526">
    <property type="entry name" value="GLYCOSYLTRANSFERASE"/>
    <property type="match status" value="1"/>
</dbReference>
<keyword evidence="2" id="KW-0328">Glycosyltransferase</keyword>
<dbReference type="EC" id="2.4.-.-" evidence="2"/>
<dbReference type="Gene3D" id="3.40.50.2000">
    <property type="entry name" value="Glycogen Phosphorylase B"/>
    <property type="match status" value="2"/>
</dbReference>
<sequence>MKNYAVYFMLHSIEQIRGGMTRAAIKRAKMLSESFNDIGLITFDFNPDYDEVIQHYREIGLWDHKIKHYNVYEYFMELPQAKADDHSHMKLFPPNSSIQYDKKGRPRKITYYDEKSGKAVSEQLLTKDGRCFLNRNFEAVSYDWLDPNGNMIRSFKKVRDYRHYFIQSLLNQKNAVLFSDSRFTDRILLGAGARDIQAVRAAVLHSNHLQSPYQYGSSLVQRNKLLFEQLNELDALIVLTETQAAEISSRYGNRTTIHFVGHPGLAPSERKAEHDPYTAVMLARYERIKQIPHAIRAFKRVVKKVPEARLEIWGFGREEKQYIRLIKRLKLQNHVFIKGFANNIEEIYQRAAFSLITSKSEAFGMAIIESMSVGTPVICYDCKYGPTDLIDHGKSGLLIEQGNIKGLADAMEDLFVHQEKRQALSQEAKRVSGQFGEKRLTEKWTAILKEAINQRKQRVHIDVVKAEILDMVFHEESGLKVQGRVQFKDLDQAFRDKVLLFLQLRKRKEMEDVYTPLSVTWEKPGTVLFKGTLANFESFHRGRWDLKLSVSCLNFHQFVHPTSSCLDHTFTLRNRKMKITKEGEHFIMKVYHPKKKIPMNAHSLIEKYKANIRDVIRRASSQ</sequence>
<dbReference type="Proteomes" id="UP001597301">
    <property type="component" value="Unassembled WGS sequence"/>
</dbReference>
<dbReference type="RefSeq" id="WP_380772514.1">
    <property type="nucleotide sequence ID" value="NZ_JBHUEO010000006.1"/>
</dbReference>
<evidence type="ECO:0000259" key="1">
    <source>
        <dbReference type="Pfam" id="PF00534"/>
    </source>
</evidence>
<accession>A0ABW4KEM3</accession>
<keyword evidence="3" id="KW-1185">Reference proteome</keyword>
<dbReference type="PANTHER" id="PTHR12526:SF630">
    <property type="entry name" value="GLYCOSYLTRANSFERASE"/>
    <property type="match status" value="1"/>
</dbReference>
<reference evidence="3" key="1">
    <citation type="journal article" date="2019" name="Int. J. Syst. Evol. Microbiol.">
        <title>The Global Catalogue of Microorganisms (GCM) 10K type strain sequencing project: providing services to taxonomists for standard genome sequencing and annotation.</title>
        <authorList>
            <consortium name="The Broad Institute Genomics Platform"/>
            <consortium name="The Broad Institute Genome Sequencing Center for Infectious Disease"/>
            <person name="Wu L."/>
            <person name="Ma J."/>
        </authorList>
    </citation>
    <scope>NUCLEOTIDE SEQUENCE [LARGE SCALE GENOMIC DNA]</scope>
    <source>
        <strain evidence="3">CGMCC 1.12295</strain>
    </source>
</reference>
<evidence type="ECO:0000313" key="2">
    <source>
        <dbReference type="EMBL" id="MFD1705961.1"/>
    </source>
</evidence>
<gene>
    <name evidence="2" type="ORF">ACFSCZ_04235</name>
</gene>
<dbReference type="EMBL" id="JBHUEO010000006">
    <property type="protein sequence ID" value="MFD1705961.1"/>
    <property type="molecule type" value="Genomic_DNA"/>
</dbReference>
<feature type="domain" description="Glycosyl transferase family 1" evidence="1">
    <location>
        <begin position="272"/>
        <end position="430"/>
    </location>
</feature>
<keyword evidence="2" id="KW-0808">Transferase</keyword>
<comment type="caution">
    <text evidence="2">The sequence shown here is derived from an EMBL/GenBank/DDBJ whole genome shotgun (WGS) entry which is preliminary data.</text>
</comment>
<dbReference type="SUPFAM" id="SSF53756">
    <property type="entry name" value="UDP-Glycosyltransferase/glycogen phosphorylase"/>
    <property type="match status" value="1"/>
</dbReference>
<dbReference type="InterPro" id="IPR001296">
    <property type="entry name" value="Glyco_trans_1"/>
</dbReference>
<organism evidence="2 3">
    <name type="scientific">Siminovitchia sediminis</name>
    <dbReference type="NCBI Taxonomy" id="1274353"/>
    <lineage>
        <taxon>Bacteria</taxon>
        <taxon>Bacillati</taxon>
        <taxon>Bacillota</taxon>
        <taxon>Bacilli</taxon>
        <taxon>Bacillales</taxon>
        <taxon>Bacillaceae</taxon>
        <taxon>Siminovitchia</taxon>
    </lineage>
</organism>
<evidence type="ECO:0000313" key="3">
    <source>
        <dbReference type="Proteomes" id="UP001597301"/>
    </source>
</evidence>
<proteinExistence type="predicted"/>